<name>A0ABY1ZE45_9GAMM</name>
<feature type="domain" description="Condensation" evidence="2">
    <location>
        <begin position="45"/>
        <end position="481"/>
    </location>
</feature>
<protein>
    <submittedName>
        <fullName evidence="3">Non-ribosomal peptide synthetase</fullName>
    </submittedName>
</protein>
<dbReference type="RefSeq" id="WP_165495851.1">
    <property type="nucleotide sequence ID" value="NZ_SJDL01000071.1"/>
</dbReference>
<dbReference type="Proteomes" id="UP000313645">
    <property type="component" value="Unassembled WGS sequence"/>
</dbReference>
<dbReference type="InterPro" id="IPR042099">
    <property type="entry name" value="ANL_N_sf"/>
</dbReference>
<dbReference type="Gene3D" id="3.40.50.12780">
    <property type="entry name" value="N-terminal domain of ligase-like"/>
    <property type="match status" value="1"/>
</dbReference>
<proteinExistence type="predicted"/>
<dbReference type="Pfam" id="PF00668">
    <property type="entry name" value="Condensation"/>
    <property type="match status" value="1"/>
</dbReference>
<dbReference type="EMBL" id="SJDL01000071">
    <property type="protein sequence ID" value="TBW47406.1"/>
    <property type="molecule type" value="Genomic_DNA"/>
</dbReference>
<evidence type="ECO:0000259" key="2">
    <source>
        <dbReference type="Pfam" id="PF00668"/>
    </source>
</evidence>
<dbReference type="InterPro" id="IPR000873">
    <property type="entry name" value="AMP-dep_synth/lig_dom"/>
</dbReference>
<dbReference type="Pfam" id="PF00501">
    <property type="entry name" value="AMP-binding"/>
    <property type="match status" value="1"/>
</dbReference>
<reference evidence="3 4" key="1">
    <citation type="submission" date="2019-02" db="EMBL/GenBank/DDBJ databases">
        <title>Marinobacter halodurans sp. nov., a marine bacterium isolated from sea tidal flat.</title>
        <authorList>
            <person name="Yoo Y."/>
            <person name="Lee D.W."/>
            <person name="Kim B.S."/>
            <person name="Kim J.-J."/>
        </authorList>
    </citation>
    <scope>NUCLEOTIDE SEQUENCE [LARGE SCALE GENOMIC DNA]</scope>
    <source>
        <strain evidence="3 4">YJ-S3-2</strain>
    </source>
</reference>
<sequence>MTSDPNIERLSPRRSEVHAHQNLASGSVRSAPSDAACIEGGAVLLPLSAAQRGVWFAQQINPAISASFKAAEYLEINGAVDQELFEAAVRQVVEDMESLRVTIVEDADGPKQRLNTFPSWSFPIVDFCGESDPADAAHAWMRADMQKPVDLACGPLFSLALLRIDCRRFFFYFCAHHTVADGVSSALFARRLAEVYFALAAGKQPPDSGFGHLHELIAADQAYETSASIHRDREFWLDLMANRPVPVSLAGRRQACLKFHHPRIALLERTKQSLQQLAIHYKSTLPQLCIALTSVYLHRMTNENDLVVGMPLTARMSRALRRQPGMMSNEVPLRLVIEPDRTLAVLLERVKVVVQAAIRHQRYRSEALVSDLGLIGQGDLLYATSVNFIPFEGEMAFDGYPVTGHNLSCGVTDDLTITIFDRGPGNGLELCLDANAALYSEEELNWHLRRLANVFAKAEENVGRAISQYDLLLPEERQLLLEDWNATEASYPSEQCIHELFEAQVQRSPEAVALVHGDETLSYGALNARANRLAHYLRELGVGPDDRVAICAERSLAMVVGLLGVLKAGGAYVPLDP</sequence>
<feature type="non-terminal residue" evidence="3">
    <location>
        <position position="577"/>
    </location>
</feature>
<dbReference type="Gene3D" id="3.30.559.10">
    <property type="entry name" value="Chloramphenicol acetyltransferase-like domain"/>
    <property type="match status" value="1"/>
</dbReference>
<evidence type="ECO:0000313" key="4">
    <source>
        <dbReference type="Proteomes" id="UP000313645"/>
    </source>
</evidence>
<dbReference type="SUPFAM" id="SSF52777">
    <property type="entry name" value="CoA-dependent acyltransferases"/>
    <property type="match status" value="2"/>
</dbReference>
<organism evidence="3 4">
    <name type="scientific">Marinobacter halodurans</name>
    <dbReference type="NCBI Taxonomy" id="2528979"/>
    <lineage>
        <taxon>Bacteria</taxon>
        <taxon>Pseudomonadati</taxon>
        <taxon>Pseudomonadota</taxon>
        <taxon>Gammaproteobacteria</taxon>
        <taxon>Pseudomonadales</taxon>
        <taxon>Marinobacteraceae</taxon>
        <taxon>Marinobacter</taxon>
    </lineage>
</organism>
<dbReference type="Gene3D" id="3.30.559.30">
    <property type="entry name" value="Nonribosomal peptide synthetase, condensation domain"/>
    <property type="match status" value="1"/>
</dbReference>
<evidence type="ECO:0000313" key="3">
    <source>
        <dbReference type="EMBL" id="TBW47406.1"/>
    </source>
</evidence>
<dbReference type="PANTHER" id="PTHR45527">
    <property type="entry name" value="NONRIBOSOMAL PEPTIDE SYNTHETASE"/>
    <property type="match status" value="1"/>
</dbReference>
<dbReference type="InterPro" id="IPR001242">
    <property type="entry name" value="Condensation_dom"/>
</dbReference>
<dbReference type="PANTHER" id="PTHR45527:SF1">
    <property type="entry name" value="FATTY ACID SYNTHASE"/>
    <property type="match status" value="1"/>
</dbReference>
<accession>A0ABY1ZE45</accession>
<feature type="domain" description="AMP-dependent synthetase/ligase" evidence="1">
    <location>
        <begin position="501"/>
        <end position="577"/>
    </location>
</feature>
<comment type="caution">
    <text evidence="3">The sequence shown here is derived from an EMBL/GenBank/DDBJ whole genome shotgun (WGS) entry which is preliminary data.</text>
</comment>
<gene>
    <name evidence="3" type="ORF">EZI54_22820</name>
</gene>
<keyword evidence="4" id="KW-1185">Reference proteome</keyword>
<evidence type="ECO:0000259" key="1">
    <source>
        <dbReference type="Pfam" id="PF00501"/>
    </source>
</evidence>
<dbReference type="InterPro" id="IPR023213">
    <property type="entry name" value="CAT-like_dom_sf"/>
</dbReference>
<dbReference type="SUPFAM" id="SSF56801">
    <property type="entry name" value="Acetyl-CoA synthetase-like"/>
    <property type="match status" value="1"/>
</dbReference>